<dbReference type="GeneID" id="103513466"/>
<dbReference type="InterPro" id="IPR038765">
    <property type="entry name" value="Papain-like_cys_pep_sf"/>
</dbReference>
<feature type="compositionally biased region" description="Basic and acidic residues" evidence="1">
    <location>
        <begin position="411"/>
        <end position="429"/>
    </location>
</feature>
<reference evidence="4" key="1">
    <citation type="submission" date="2025-08" db="UniProtKB">
        <authorList>
            <consortium name="RefSeq"/>
        </authorList>
    </citation>
    <scope>IDENTIFICATION</scope>
</reference>
<dbReference type="PANTHER" id="PTHR45786:SF74">
    <property type="entry name" value="ATP-DEPENDENT DNA HELICASE"/>
    <property type="match status" value="1"/>
</dbReference>
<dbReference type="SUPFAM" id="SSF54001">
    <property type="entry name" value="Cysteine proteinases"/>
    <property type="match status" value="1"/>
</dbReference>
<keyword evidence="3" id="KW-1185">Reference proteome</keyword>
<evidence type="ECO:0000259" key="2">
    <source>
        <dbReference type="Pfam" id="PF14214"/>
    </source>
</evidence>
<feature type="domain" description="Helitron helicase-like" evidence="2">
    <location>
        <begin position="813"/>
        <end position="994"/>
    </location>
</feature>
<feature type="region of interest" description="Disordered" evidence="1">
    <location>
        <begin position="410"/>
        <end position="429"/>
    </location>
</feature>
<gene>
    <name evidence="4" type="primary">LOC103513466</name>
</gene>
<dbReference type="Pfam" id="PF14214">
    <property type="entry name" value="Helitron_like_N"/>
    <property type="match status" value="1"/>
</dbReference>
<sequence length="1238" mass="142005">MDFICVAAGSFHQGNANIFGESSNKQCVLNASVALAWRSVGGEFGTASIDAILYTGDSLYRTVRTAREEGILIYLEPEEVPRNINILGEDVTILDILNVHNALWPRTSADVGRSVQELGETLEALMAEERRDIGFLFTGQCVTVSFWREGGLFYVFDSHAVNERRRHDFECEERNLARMFKCDSIFILARILLLNAALDGRVRQYSIHQLAFGRPATSSTARLAPVVVESEVVDSISVDSQDETDSKRRRGRPKKVKRGRPNALENTRAEQVRTAKKKYTQNHPDVNRAAVRRYTQRNPDVHRESVRRYTQENPDVNRESVRRYTQENPDVNRESVRRYTQENPDVNRESVRRYTQENPDVNRESVRRYTETKALENTRAEQVRTAKKKYTQNHPDVNRAAVRRYTQQNPDVHRESVRRYTQENPDVNRESVRRYTQKNPDVNRESVRRYTQKNPDVNRESVRRYTEENPEVHRASVSRYDRQHPAERAERVQRFRVNNPTLVQMRHLPKASARLIVEHGPMAYWDESLLTNVAPYKLQKPGLGAADIYRCVHCGARLYEEEKERKKWCCGEGAYNVQRLAPLEASFYHNRQFLDRARAYNDMFSFCALEVSGGYRHPSGLAFFKIEGRMYHQVHALNAPGQRFTTRGGVAQFVNRCRLYIDDGEERRNLAAGRSLDPRVIDSISNFLLEKNPFVPEFRMLSREPSVSAHLEFEVTSRATHGPVLGDRQTGVEVHAVLSTEETVSDPRRLSVWNVGSGQPTTIDLFSPLMEPFQYPLLYPEGTPGWYINRLDNNGRKLSQFNYARCLLLSEPRFSHLGRLSQAWQVEMFARFEEERLRFIKRVQLGGLGGLRMGPLDELVQPGQGRQVQGDIAHDETIQGEGGAQPGKIYLPSSFTGGPRYMKVHYENAMGLVTRKGPPTYFLTFTYSAQWEEHKAACTDGCGRVDPASACRIFKIKLQELIRDLRTGAMFGRQSYIVYVIEMQMRGLPHAHIVFKIEGDGPVQGPEIDSVIWAVIPSPDLADGRLRKLVLQHMIHGPCGTDYRTDFLCWDSQKGYCTKFFPKPASPTTHVERGFVQYRRDYDNKGLVSARNRNIEVHDGWVVPYNPALLLKYEAHINLELASTRRVIKYLFKYLMKGGSLQNVTVTPLGQQDDEVQQYVTKRMIGASDACWRLLDFGLSKSEPTVECLPVHLEGKQTVMFRPGQLDNAVQQSTSKLIMYFQRPIDSILDDVTYPSFY</sequence>
<dbReference type="KEGG" id="dci:103513466"/>
<accession>A0A1S3D8H7</accession>
<dbReference type="PaxDb" id="121845-A0A1S3D8H7"/>
<dbReference type="RefSeq" id="XP_008476521.1">
    <property type="nucleotide sequence ID" value="XM_008478299.1"/>
</dbReference>
<feature type="region of interest" description="Disordered" evidence="1">
    <location>
        <begin position="238"/>
        <end position="283"/>
    </location>
</feature>
<evidence type="ECO:0000313" key="4">
    <source>
        <dbReference type="RefSeq" id="XP_008476521.1"/>
    </source>
</evidence>
<dbReference type="AlphaFoldDB" id="A0A1S3D8H7"/>
<dbReference type="InterPro" id="IPR038378">
    <property type="entry name" value="MHB_sf"/>
</dbReference>
<organism evidence="3 4">
    <name type="scientific">Diaphorina citri</name>
    <name type="common">Asian citrus psyllid</name>
    <dbReference type="NCBI Taxonomy" id="121845"/>
    <lineage>
        <taxon>Eukaryota</taxon>
        <taxon>Metazoa</taxon>
        <taxon>Ecdysozoa</taxon>
        <taxon>Arthropoda</taxon>
        <taxon>Hexapoda</taxon>
        <taxon>Insecta</taxon>
        <taxon>Pterygota</taxon>
        <taxon>Neoptera</taxon>
        <taxon>Paraneoptera</taxon>
        <taxon>Hemiptera</taxon>
        <taxon>Sternorrhyncha</taxon>
        <taxon>Psylloidea</taxon>
        <taxon>Psyllidae</taxon>
        <taxon>Diaphorininae</taxon>
        <taxon>Diaphorina</taxon>
    </lineage>
</organism>
<feature type="region of interest" description="Disordered" evidence="1">
    <location>
        <begin position="322"/>
        <end position="345"/>
    </location>
</feature>
<dbReference type="Proteomes" id="UP000079169">
    <property type="component" value="Unplaced"/>
</dbReference>
<dbReference type="PANTHER" id="PTHR45786">
    <property type="entry name" value="DNA BINDING PROTEIN-LIKE"/>
    <property type="match status" value="1"/>
</dbReference>
<dbReference type="InterPro" id="IPR025476">
    <property type="entry name" value="Helitron_helicase-like"/>
</dbReference>
<feature type="compositionally biased region" description="Basic residues" evidence="1">
    <location>
        <begin position="247"/>
        <end position="260"/>
    </location>
</feature>
<dbReference type="Gene3D" id="1.20.20.20">
    <property type="entry name" value="Haemophore, haem-binding domain"/>
    <property type="match status" value="2"/>
</dbReference>
<name>A0A1S3D8H7_DIACI</name>
<proteinExistence type="predicted"/>
<dbReference type="Gene3D" id="3.90.70.120">
    <property type="match status" value="1"/>
</dbReference>
<evidence type="ECO:0000256" key="1">
    <source>
        <dbReference type="SAM" id="MobiDB-lite"/>
    </source>
</evidence>
<protein>
    <submittedName>
        <fullName evidence="4">Uncharacterized protein LOC103513466</fullName>
    </submittedName>
</protein>
<dbReference type="STRING" id="121845.A0A1S3D8H7"/>
<evidence type="ECO:0000313" key="3">
    <source>
        <dbReference type="Proteomes" id="UP000079169"/>
    </source>
</evidence>
<dbReference type="OMA" id="SVRRYTQ"/>